<dbReference type="OrthoDB" id="407146at2759"/>
<evidence type="ECO:0000313" key="6">
    <source>
        <dbReference type="Proteomes" id="UP000076727"/>
    </source>
</evidence>
<keyword evidence="3" id="KW-0378">Hydrolase</keyword>
<evidence type="ECO:0000256" key="2">
    <source>
        <dbReference type="ARBA" id="ARBA00022670"/>
    </source>
</evidence>
<dbReference type="AlphaFoldDB" id="A0A165SIH5"/>
<dbReference type="SUPFAM" id="SSF53182">
    <property type="entry name" value="Pyrrolidone carboxyl peptidase (pyroglutamate aminopeptidase)"/>
    <property type="match status" value="1"/>
</dbReference>
<dbReference type="EMBL" id="KV429042">
    <property type="protein sequence ID" value="KZT72045.1"/>
    <property type="molecule type" value="Genomic_DNA"/>
</dbReference>
<evidence type="ECO:0000256" key="1">
    <source>
        <dbReference type="ARBA" id="ARBA00006641"/>
    </source>
</evidence>
<dbReference type="InterPro" id="IPR016125">
    <property type="entry name" value="Peptidase_C15-like"/>
</dbReference>
<dbReference type="Proteomes" id="UP000076727">
    <property type="component" value="Unassembled WGS sequence"/>
</dbReference>
<evidence type="ECO:0000256" key="4">
    <source>
        <dbReference type="ARBA" id="ARBA00022807"/>
    </source>
</evidence>
<sequence length="290" mass="31500">MSSRESPPAKPDDAPQDSTALHVLVTGYGPFLNFKLNPSWLAVKPLHNTTLRTLDASARPIHITTLKVPVTYASVLSLTPGFHVRPPVLPEPEDPDFAQSLAPTGGFDFILHVGVAGPGSMRVEKRGRKIGYNKPDTEGKFCATVPTDNDGDEDGQDTVKPPSALGQVGSVLYSWTNSLTAYLKMPLRGFGAGYEQFPEELFTQVDSEGLIKYLKETGFTHIVPSTNAGLFLCEFINYCSLAEAQRAASHQGSEKVTPTLFLHCPPVNEPLSTQEVTDTLQKVVSWVCSQ</sequence>
<dbReference type="PANTHER" id="PTHR23402:SF1">
    <property type="entry name" value="PYROGLUTAMYL-PEPTIDASE I"/>
    <property type="match status" value="1"/>
</dbReference>
<protein>
    <submittedName>
        <fullName evidence="5">Peptidase C15, pyroglutamyl peptidase I-like protein</fullName>
    </submittedName>
</protein>
<gene>
    <name evidence="5" type="ORF">DAEQUDRAFT_763175</name>
</gene>
<dbReference type="PANTHER" id="PTHR23402">
    <property type="entry name" value="PROTEASE FAMILY C15 PYROGLUTAMYL-PEPTIDASE I-RELATED"/>
    <property type="match status" value="1"/>
</dbReference>
<keyword evidence="4" id="KW-0788">Thiol protease</keyword>
<accession>A0A165SIH5</accession>
<keyword evidence="2" id="KW-0645">Protease</keyword>
<organism evidence="5 6">
    <name type="scientific">Daedalea quercina L-15889</name>
    <dbReference type="NCBI Taxonomy" id="1314783"/>
    <lineage>
        <taxon>Eukaryota</taxon>
        <taxon>Fungi</taxon>
        <taxon>Dikarya</taxon>
        <taxon>Basidiomycota</taxon>
        <taxon>Agaricomycotina</taxon>
        <taxon>Agaricomycetes</taxon>
        <taxon>Polyporales</taxon>
        <taxon>Fomitopsis</taxon>
    </lineage>
</organism>
<dbReference type="InterPro" id="IPR036440">
    <property type="entry name" value="Peptidase_C15-like_sf"/>
</dbReference>
<dbReference type="GO" id="GO:0008234">
    <property type="term" value="F:cysteine-type peptidase activity"/>
    <property type="evidence" value="ECO:0007669"/>
    <property type="project" value="UniProtKB-KW"/>
</dbReference>
<evidence type="ECO:0000256" key="3">
    <source>
        <dbReference type="ARBA" id="ARBA00022801"/>
    </source>
</evidence>
<dbReference type="GO" id="GO:0006508">
    <property type="term" value="P:proteolysis"/>
    <property type="evidence" value="ECO:0007669"/>
    <property type="project" value="UniProtKB-KW"/>
</dbReference>
<dbReference type="Gene3D" id="3.40.630.20">
    <property type="entry name" value="Peptidase C15, pyroglutamyl peptidase I-like"/>
    <property type="match status" value="1"/>
</dbReference>
<keyword evidence="6" id="KW-1185">Reference proteome</keyword>
<name>A0A165SIH5_9APHY</name>
<evidence type="ECO:0000313" key="5">
    <source>
        <dbReference type="EMBL" id="KZT72045.1"/>
    </source>
</evidence>
<proteinExistence type="inferred from homology"/>
<reference evidence="5 6" key="1">
    <citation type="journal article" date="2016" name="Mol. Biol. Evol.">
        <title>Comparative Genomics of Early-Diverging Mushroom-Forming Fungi Provides Insights into the Origins of Lignocellulose Decay Capabilities.</title>
        <authorList>
            <person name="Nagy L.G."/>
            <person name="Riley R."/>
            <person name="Tritt A."/>
            <person name="Adam C."/>
            <person name="Daum C."/>
            <person name="Floudas D."/>
            <person name="Sun H."/>
            <person name="Yadav J.S."/>
            <person name="Pangilinan J."/>
            <person name="Larsson K.H."/>
            <person name="Matsuura K."/>
            <person name="Barry K."/>
            <person name="Labutti K."/>
            <person name="Kuo R."/>
            <person name="Ohm R.A."/>
            <person name="Bhattacharya S.S."/>
            <person name="Shirouzu T."/>
            <person name="Yoshinaga Y."/>
            <person name="Martin F.M."/>
            <person name="Grigoriev I.V."/>
            <person name="Hibbett D.S."/>
        </authorList>
    </citation>
    <scope>NUCLEOTIDE SEQUENCE [LARGE SCALE GENOMIC DNA]</scope>
    <source>
        <strain evidence="5 6">L-15889</strain>
    </source>
</reference>
<comment type="similarity">
    <text evidence="1">Belongs to the peptidase C15 family.</text>
</comment>